<dbReference type="STRING" id="1121256.SAMN02746089_02739"/>
<keyword evidence="3" id="KW-0119">Carbohydrate metabolism</keyword>
<dbReference type="InterPro" id="IPR017853">
    <property type="entry name" value="GH"/>
</dbReference>
<evidence type="ECO:0000256" key="1">
    <source>
        <dbReference type="ARBA" id="ARBA00005336"/>
    </source>
</evidence>
<dbReference type="EMBL" id="FQVH01000062">
    <property type="protein sequence ID" value="SHF89823.1"/>
    <property type="molecule type" value="Genomic_DNA"/>
</dbReference>
<dbReference type="Pfam" id="PF00933">
    <property type="entry name" value="Glyco_hydro_3"/>
    <property type="match status" value="1"/>
</dbReference>
<dbReference type="Gene3D" id="3.40.50.1700">
    <property type="entry name" value="Glycoside hydrolase family 3 C-terminal domain"/>
    <property type="match status" value="1"/>
</dbReference>
<dbReference type="AlphaFoldDB" id="A0A1M5FE72"/>
<dbReference type="GO" id="GO:0008422">
    <property type="term" value="F:beta-glucosidase activity"/>
    <property type="evidence" value="ECO:0007669"/>
    <property type="project" value="UniProtKB-ARBA"/>
</dbReference>
<dbReference type="PANTHER" id="PTHR42715:SF10">
    <property type="entry name" value="BETA-GLUCOSIDASE"/>
    <property type="match status" value="1"/>
</dbReference>
<proteinExistence type="inferred from homology"/>
<dbReference type="InterPro" id="IPR050288">
    <property type="entry name" value="Cellulose_deg_GH3"/>
</dbReference>
<evidence type="ECO:0000313" key="6">
    <source>
        <dbReference type="EMBL" id="SHF89823.1"/>
    </source>
</evidence>
<dbReference type="SUPFAM" id="SSF51445">
    <property type="entry name" value="(Trans)glycosidases"/>
    <property type="match status" value="1"/>
</dbReference>
<dbReference type="Gene3D" id="3.20.20.300">
    <property type="entry name" value="Glycoside hydrolase, family 3, N-terminal domain"/>
    <property type="match status" value="1"/>
</dbReference>
<dbReference type="InterPro" id="IPR019800">
    <property type="entry name" value="Glyco_hydro_3_AS"/>
</dbReference>
<keyword evidence="4" id="KW-0326">Glycosidase</keyword>
<sequence length="745" mass="83387">MNDKIEKLIKEMTLEEKASLCSGGGFWNTKAIERLGIPQIIMTDGPNGVRYSENAFDSPNGFKSKPATCFPTASALASSWDVDLVYEVGRAIGEECRSMGIHILLAPGVNMKRTPLCGRNFEYYSEDPFLAGEMGAAFVDGVQSMGVGTSLKHFACNNEEYQRMSISSEVDERTLREIYLTAFEKVVKKSKPWTVMCSYNKINGTYASENKKLLTDILKNEWGFEGIVISDWGATNDRIKGLEAGLDLEMPGPSPMNDQKIVEAVKSGKLDEEKLNETVRRYLNVLFKALENDTRLDYDKEKHHELARRAAEESMVLLKNEGRLLPLNGRIKSIAVIGSAAKEPIYQGGGSAQVTPTKIDIPFDEIQKLSQGIDVIYAEGYKGFDIDENLIVDAVEKAEKSDVAVIFAGLVRGMESEGYDRRDMRLPQNQVELIKRVAAVQKNTILVLAAGSPVELDFIDNIPAILLSHLAGQASGSAVARVLFGKVSPCGKLAETYPVRLEDNPSYLNYPGEDGKVIYGERIYIGYRYYDKKHIKPRFPFGYGLSYTSFEYSNLRFSKDMMVDDDKLTVSFDIRNTGDIAAKEIAELYIKPLSSKVSRPEKELKGFKKVFLNPGESKTVSIEIEKRDLSYFDTSYGEFVAESGEYEILIGSSSQDIRLKGIIKYQNNKVYRKHLTADSPLKDWLEDEKGRALLMSVLPPQMKERLSNANSEAMWFIGSIPLRKMVMMSRGALTDDIIDRLVKQI</sequence>
<dbReference type="SUPFAM" id="SSF52279">
    <property type="entry name" value="Beta-D-glucan exohydrolase, C-terminal domain"/>
    <property type="match status" value="1"/>
</dbReference>
<dbReference type="InterPro" id="IPR036881">
    <property type="entry name" value="Glyco_hydro_3_C_sf"/>
</dbReference>
<dbReference type="Gene3D" id="2.60.40.10">
    <property type="entry name" value="Immunoglobulins"/>
    <property type="match status" value="1"/>
</dbReference>
<feature type="domain" description="Fibronectin type III-like" evidence="5">
    <location>
        <begin position="584"/>
        <end position="654"/>
    </location>
</feature>
<dbReference type="InterPro" id="IPR013783">
    <property type="entry name" value="Ig-like_fold"/>
</dbReference>
<dbReference type="InterPro" id="IPR001764">
    <property type="entry name" value="Glyco_hydro_3_N"/>
</dbReference>
<evidence type="ECO:0000313" key="7">
    <source>
        <dbReference type="Proteomes" id="UP000184088"/>
    </source>
</evidence>
<dbReference type="PANTHER" id="PTHR42715">
    <property type="entry name" value="BETA-GLUCOSIDASE"/>
    <property type="match status" value="1"/>
</dbReference>
<dbReference type="GO" id="GO:0005975">
    <property type="term" value="P:carbohydrate metabolic process"/>
    <property type="evidence" value="ECO:0007669"/>
    <property type="project" value="InterPro"/>
</dbReference>
<gene>
    <name evidence="6" type="ORF">SAMN02746089_02739</name>
</gene>
<dbReference type="InterPro" id="IPR036962">
    <property type="entry name" value="Glyco_hydro_3_N_sf"/>
</dbReference>
<accession>A0A1M5FE72</accession>
<evidence type="ECO:0000256" key="2">
    <source>
        <dbReference type="ARBA" id="ARBA00022801"/>
    </source>
</evidence>
<dbReference type="Pfam" id="PF01915">
    <property type="entry name" value="Glyco_hydro_3_C"/>
    <property type="match status" value="1"/>
</dbReference>
<name>A0A1M5FE72_9THEO</name>
<dbReference type="InterPro" id="IPR026891">
    <property type="entry name" value="Fn3-like"/>
</dbReference>
<dbReference type="InterPro" id="IPR002772">
    <property type="entry name" value="Glyco_hydro_3_C"/>
</dbReference>
<evidence type="ECO:0000259" key="5">
    <source>
        <dbReference type="SMART" id="SM01217"/>
    </source>
</evidence>
<evidence type="ECO:0000256" key="4">
    <source>
        <dbReference type="RuleBase" id="RU361161"/>
    </source>
</evidence>
<dbReference type="SMART" id="SM01217">
    <property type="entry name" value="Fn3_like"/>
    <property type="match status" value="1"/>
</dbReference>
<evidence type="ECO:0000256" key="3">
    <source>
        <dbReference type="ARBA" id="ARBA00023277"/>
    </source>
</evidence>
<keyword evidence="2 4" id="KW-0378">Hydrolase</keyword>
<dbReference type="Proteomes" id="UP000184088">
    <property type="component" value="Unassembled WGS sequence"/>
</dbReference>
<keyword evidence="7" id="KW-1185">Reference proteome</keyword>
<dbReference type="PRINTS" id="PR00133">
    <property type="entry name" value="GLHYDRLASE3"/>
</dbReference>
<dbReference type="FunFam" id="2.60.40.10:FF:000495">
    <property type="entry name" value="Periplasmic beta-glucosidase"/>
    <property type="match status" value="1"/>
</dbReference>
<dbReference type="PROSITE" id="PS00775">
    <property type="entry name" value="GLYCOSYL_HYDROL_F3"/>
    <property type="match status" value="1"/>
</dbReference>
<dbReference type="Pfam" id="PF14310">
    <property type="entry name" value="Fn3-like"/>
    <property type="match status" value="1"/>
</dbReference>
<protein>
    <submittedName>
        <fullName evidence="6">Beta-glucosidase</fullName>
    </submittedName>
</protein>
<organism evidence="6 7">
    <name type="scientific">Caldanaerobius fijiensis DSM 17918</name>
    <dbReference type="NCBI Taxonomy" id="1121256"/>
    <lineage>
        <taxon>Bacteria</taxon>
        <taxon>Bacillati</taxon>
        <taxon>Bacillota</taxon>
        <taxon>Clostridia</taxon>
        <taxon>Thermoanaerobacterales</taxon>
        <taxon>Thermoanaerobacteraceae</taxon>
        <taxon>Caldanaerobius</taxon>
    </lineage>
</organism>
<comment type="similarity">
    <text evidence="1 4">Belongs to the glycosyl hydrolase 3 family.</text>
</comment>
<reference evidence="6 7" key="1">
    <citation type="submission" date="2016-11" db="EMBL/GenBank/DDBJ databases">
        <authorList>
            <person name="Jaros S."/>
            <person name="Januszkiewicz K."/>
            <person name="Wedrychowicz H."/>
        </authorList>
    </citation>
    <scope>NUCLEOTIDE SEQUENCE [LARGE SCALE GENOMIC DNA]</scope>
    <source>
        <strain evidence="6 7">DSM 17918</strain>
    </source>
</reference>